<evidence type="ECO:0000313" key="2">
    <source>
        <dbReference type="Proteomes" id="UP000799754"/>
    </source>
</evidence>
<reference evidence="1" key="1">
    <citation type="journal article" date="2020" name="Stud. Mycol.">
        <title>101 Dothideomycetes genomes: a test case for predicting lifestyles and emergence of pathogens.</title>
        <authorList>
            <person name="Haridas S."/>
            <person name="Albert R."/>
            <person name="Binder M."/>
            <person name="Bloem J."/>
            <person name="Labutti K."/>
            <person name="Salamov A."/>
            <person name="Andreopoulos B."/>
            <person name="Baker S."/>
            <person name="Barry K."/>
            <person name="Bills G."/>
            <person name="Bluhm B."/>
            <person name="Cannon C."/>
            <person name="Castanera R."/>
            <person name="Culley D."/>
            <person name="Daum C."/>
            <person name="Ezra D."/>
            <person name="Gonzalez J."/>
            <person name="Henrissat B."/>
            <person name="Kuo A."/>
            <person name="Liang C."/>
            <person name="Lipzen A."/>
            <person name="Lutzoni F."/>
            <person name="Magnuson J."/>
            <person name="Mondo S."/>
            <person name="Nolan M."/>
            <person name="Ohm R."/>
            <person name="Pangilinan J."/>
            <person name="Park H.-J."/>
            <person name="Ramirez L."/>
            <person name="Alfaro M."/>
            <person name="Sun H."/>
            <person name="Tritt A."/>
            <person name="Yoshinaga Y."/>
            <person name="Zwiers L.-H."/>
            <person name="Turgeon B."/>
            <person name="Goodwin S."/>
            <person name="Spatafora J."/>
            <person name="Crous P."/>
            <person name="Grigoriev I."/>
        </authorList>
    </citation>
    <scope>NUCLEOTIDE SEQUENCE</scope>
    <source>
        <strain evidence="1">CBS 525.71</strain>
    </source>
</reference>
<accession>A0ACB6RXW9</accession>
<gene>
    <name evidence="1" type="ORF">BU25DRAFT_109986</name>
</gene>
<keyword evidence="2" id="KW-1185">Reference proteome</keyword>
<organism evidence="1 2">
    <name type="scientific">Macroventuria anomochaeta</name>
    <dbReference type="NCBI Taxonomy" id="301207"/>
    <lineage>
        <taxon>Eukaryota</taxon>
        <taxon>Fungi</taxon>
        <taxon>Dikarya</taxon>
        <taxon>Ascomycota</taxon>
        <taxon>Pezizomycotina</taxon>
        <taxon>Dothideomycetes</taxon>
        <taxon>Pleosporomycetidae</taxon>
        <taxon>Pleosporales</taxon>
        <taxon>Pleosporineae</taxon>
        <taxon>Didymellaceae</taxon>
        <taxon>Macroventuria</taxon>
    </lineage>
</organism>
<dbReference type="Proteomes" id="UP000799754">
    <property type="component" value="Unassembled WGS sequence"/>
</dbReference>
<name>A0ACB6RXW9_9PLEO</name>
<protein>
    <submittedName>
        <fullName evidence="1">Uncharacterized protein</fullName>
    </submittedName>
</protein>
<proteinExistence type="predicted"/>
<evidence type="ECO:0000313" key="1">
    <source>
        <dbReference type="EMBL" id="KAF2625732.1"/>
    </source>
</evidence>
<comment type="caution">
    <text evidence="1">The sequence shown here is derived from an EMBL/GenBank/DDBJ whole genome shotgun (WGS) entry which is preliminary data.</text>
</comment>
<dbReference type="EMBL" id="MU006724">
    <property type="protein sequence ID" value="KAF2625732.1"/>
    <property type="molecule type" value="Genomic_DNA"/>
</dbReference>
<sequence length="118" mass="13374">MHFTSMLASTIVSLGLASLAAADRLTLDYNCGLTHCHHDTWYETDFDSFSVDYYGGCGRPNIPYMQELCIDEGKQRAHFRFEGQGRRCMKLEEHQDGGCDGWNTCATNIYTETPCTWS</sequence>